<accession>A0AAU8CML5</accession>
<dbReference type="InterPro" id="IPR006342">
    <property type="entry name" value="FkbM_mtfrase"/>
</dbReference>
<proteinExistence type="predicted"/>
<feature type="domain" description="Methyltransferase FkbM" evidence="1">
    <location>
        <begin position="46"/>
        <end position="203"/>
    </location>
</feature>
<sequence length="218" mass="24751">MRIESDLEHWIRWHLYRKRKNSGRSGALREFHEYLRKLPAGSVCVDCGANLGNITYLMRRKGSRVIAFEPDPVAVKILKRRFTNDPGITIIEKAVGGANRKAMFYQRPDVAGDIKHTKGSSLIKKRAHLDVAVAEVDVIDLPEFIVSLGDPVALLKVDIEGAEAELLEALLHKGVHRSIGQIYVETHERFSPELARRIADIRRQIQVEKITNINLDWT</sequence>
<dbReference type="RefSeq" id="WP_353644948.1">
    <property type="nucleotide sequence ID" value="NZ_CP159253.1"/>
</dbReference>
<reference evidence="2" key="1">
    <citation type="submission" date="2024-06" db="EMBL/GenBank/DDBJ databases">
        <title>Mesorhizobium karijinii sp. nov., a symbiont of the iconic Swainsona formosa from arid Australia.</title>
        <authorList>
            <person name="Hill Y.J."/>
            <person name="Watkin E.L.J."/>
            <person name="O'Hara G.W."/>
            <person name="Terpolilli J."/>
            <person name="Tye M.L."/>
            <person name="Kohlmeier M.G."/>
        </authorList>
    </citation>
    <scope>NUCLEOTIDE SEQUENCE</scope>
    <source>
        <strain evidence="2">WSM2240</strain>
    </source>
</reference>
<gene>
    <name evidence="2" type="ORF">ABVK50_19835</name>
</gene>
<keyword evidence="2" id="KW-0808">Transferase</keyword>
<dbReference type="PANTHER" id="PTHR34203:SF15">
    <property type="entry name" value="SLL1173 PROTEIN"/>
    <property type="match status" value="1"/>
</dbReference>
<dbReference type="PANTHER" id="PTHR34203">
    <property type="entry name" value="METHYLTRANSFERASE, FKBM FAMILY PROTEIN"/>
    <property type="match status" value="1"/>
</dbReference>
<evidence type="ECO:0000259" key="1">
    <source>
        <dbReference type="Pfam" id="PF05050"/>
    </source>
</evidence>
<evidence type="ECO:0000313" key="2">
    <source>
        <dbReference type="EMBL" id="XCG47504.1"/>
    </source>
</evidence>
<dbReference type="NCBIfam" id="TIGR01444">
    <property type="entry name" value="fkbM_fam"/>
    <property type="match status" value="1"/>
</dbReference>
<organism evidence="2">
    <name type="scientific">Mesorhizobium sp. WSM2240</name>
    <dbReference type="NCBI Taxonomy" id="3228851"/>
    <lineage>
        <taxon>Bacteria</taxon>
        <taxon>Pseudomonadati</taxon>
        <taxon>Pseudomonadota</taxon>
        <taxon>Alphaproteobacteria</taxon>
        <taxon>Hyphomicrobiales</taxon>
        <taxon>Phyllobacteriaceae</taxon>
        <taxon>Mesorhizobium</taxon>
    </lineage>
</organism>
<dbReference type="InterPro" id="IPR029063">
    <property type="entry name" value="SAM-dependent_MTases_sf"/>
</dbReference>
<name>A0AAU8CML5_9HYPH</name>
<dbReference type="Gene3D" id="3.40.50.150">
    <property type="entry name" value="Vaccinia Virus protein VP39"/>
    <property type="match status" value="1"/>
</dbReference>
<dbReference type="AlphaFoldDB" id="A0AAU8CML5"/>
<protein>
    <submittedName>
        <fullName evidence="2">FkbM family methyltransferase</fullName>
    </submittedName>
</protein>
<dbReference type="EMBL" id="CP159253">
    <property type="protein sequence ID" value="XCG47504.1"/>
    <property type="molecule type" value="Genomic_DNA"/>
</dbReference>
<dbReference type="Pfam" id="PF05050">
    <property type="entry name" value="Methyltransf_21"/>
    <property type="match status" value="1"/>
</dbReference>
<dbReference type="GO" id="GO:0008168">
    <property type="term" value="F:methyltransferase activity"/>
    <property type="evidence" value="ECO:0007669"/>
    <property type="project" value="UniProtKB-KW"/>
</dbReference>
<dbReference type="GO" id="GO:0032259">
    <property type="term" value="P:methylation"/>
    <property type="evidence" value="ECO:0007669"/>
    <property type="project" value="UniProtKB-KW"/>
</dbReference>
<dbReference type="InterPro" id="IPR052514">
    <property type="entry name" value="SAM-dependent_MTase"/>
</dbReference>
<dbReference type="SUPFAM" id="SSF53335">
    <property type="entry name" value="S-adenosyl-L-methionine-dependent methyltransferases"/>
    <property type="match status" value="1"/>
</dbReference>
<keyword evidence="2" id="KW-0489">Methyltransferase</keyword>